<dbReference type="GO" id="GO:0009307">
    <property type="term" value="P:DNA restriction-modification system"/>
    <property type="evidence" value="ECO:0007669"/>
    <property type="project" value="InterPro"/>
</dbReference>
<organism evidence="4 5">
    <name type="scientific">Acropora cervicornis</name>
    <name type="common">Staghorn coral</name>
    <dbReference type="NCBI Taxonomy" id="6130"/>
    <lineage>
        <taxon>Eukaryota</taxon>
        <taxon>Metazoa</taxon>
        <taxon>Cnidaria</taxon>
        <taxon>Anthozoa</taxon>
        <taxon>Hexacorallia</taxon>
        <taxon>Scleractinia</taxon>
        <taxon>Astrocoeniina</taxon>
        <taxon>Acroporidae</taxon>
        <taxon>Acropora</taxon>
    </lineage>
</organism>
<evidence type="ECO:0000259" key="3">
    <source>
        <dbReference type="Pfam" id="PF04471"/>
    </source>
</evidence>
<dbReference type="PANTHER" id="PTHR28133:SF1">
    <property type="entry name" value="REQUIRED FOR RESPIRATORY GROWTH PROTEIN 7, MITOCHONDRIAL"/>
    <property type="match status" value="1"/>
</dbReference>
<evidence type="ECO:0000313" key="4">
    <source>
        <dbReference type="EMBL" id="KAK2573795.1"/>
    </source>
</evidence>
<proteinExistence type="predicted"/>
<comment type="subcellular location">
    <subcellularLocation>
        <location evidence="1">Mitochondrion</location>
    </subcellularLocation>
</comment>
<dbReference type="GO" id="GO:0004519">
    <property type="term" value="F:endonuclease activity"/>
    <property type="evidence" value="ECO:0007669"/>
    <property type="project" value="InterPro"/>
</dbReference>
<dbReference type="PANTHER" id="PTHR28133">
    <property type="entry name" value="REQUIRED FOR RESPIRATORY GROWTH PROTEIN 7, MITOCHONDRIAL"/>
    <property type="match status" value="1"/>
</dbReference>
<dbReference type="InterPro" id="IPR011335">
    <property type="entry name" value="Restrct_endonuc-II-like"/>
</dbReference>
<comment type="caution">
    <text evidence="4">The sequence shown here is derived from an EMBL/GenBank/DDBJ whole genome shotgun (WGS) entry which is preliminary data.</text>
</comment>
<reference evidence="4" key="2">
    <citation type="journal article" date="2023" name="Science">
        <title>Genomic signatures of disease resistance in endangered staghorn corals.</title>
        <authorList>
            <person name="Vollmer S.V."/>
            <person name="Selwyn J.D."/>
            <person name="Despard B.A."/>
            <person name="Roesel C.L."/>
        </authorList>
    </citation>
    <scope>NUCLEOTIDE SEQUENCE</scope>
    <source>
        <strain evidence="4">K2</strain>
    </source>
</reference>
<keyword evidence="2" id="KW-0496">Mitochondrion</keyword>
<dbReference type="InterPro" id="IPR011856">
    <property type="entry name" value="tRNA_endonuc-like_dom_sf"/>
</dbReference>
<dbReference type="GO" id="GO:0006281">
    <property type="term" value="P:DNA repair"/>
    <property type="evidence" value="ECO:0007669"/>
    <property type="project" value="UniProtKB-ARBA"/>
</dbReference>
<dbReference type="Gene3D" id="3.40.1350.10">
    <property type="match status" value="1"/>
</dbReference>
<dbReference type="Proteomes" id="UP001249851">
    <property type="component" value="Unassembled WGS sequence"/>
</dbReference>
<feature type="domain" description="Restriction endonuclease type IV Mrr" evidence="3">
    <location>
        <begin position="52"/>
        <end position="145"/>
    </location>
</feature>
<keyword evidence="5" id="KW-1185">Reference proteome</keyword>
<gene>
    <name evidence="4" type="ORF">P5673_001495</name>
</gene>
<evidence type="ECO:0000313" key="5">
    <source>
        <dbReference type="Proteomes" id="UP001249851"/>
    </source>
</evidence>
<dbReference type="InterPro" id="IPR007560">
    <property type="entry name" value="Restrct_endonuc_IV_Mrr"/>
</dbReference>
<name>A0AAD9R667_ACRCE</name>
<dbReference type="AlphaFoldDB" id="A0AAD9R667"/>
<evidence type="ECO:0000256" key="2">
    <source>
        <dbReference type="ARBA" id="ARBA00023128"/>
    </source>
</evidence>
<dbReference type="GO" id="GO:0003677">
    <property type="term" value="F:DNA binding"/>
    <property type="evidence" value="ECO:0007669"/>
    <property type="project" value="InterPro"/>
</dbReference>
<dbReference type="EMBL" id="JARQWQ010000002">
    <property type="protein sequence ID" value="KAK2573795.1"/>
    <property type="molecule type" value="Genomic_DNA"/>
</dbReference>
<dbReference type="InterPro" id="IPR018828">
    <property type="entry name" value="RRG7"/>
</dbReference>
<evidence type="ECO:0000256" key="1">
    <source>
        <dbReference type="ARBA" id="ARBA00004173"/>
    </source>
</evidence>
<dbReference type="GO" id="GO:0005739">
    <property type="term" value="C:mitochondrion"/>
    <property type="evidence" value="ECO:0007669"/>
    <property type="project" value="UniProtKB-SubCell"/>
</dbReference>
<accession>A0AAD9R667</accession>
<reference evidence="4" key="1">
    <citation type="journal article" date="2023" name="G3 (Bethesda)">
        <title>Whole genome assembly and annotation of the endangered Caribbean coral Acropora cervicornis.</title>
        <authorList>
            <person name="Selwyn J.D."/>
            <person name="Vollmer S.V."/>
        </authorList>
    </citation>
    <scope>NUCLEOTIDE SEQUENCE</scope>
    <source>
        <strain evidence="4">K2</strain>
    </source>
</reference>
<dbReference type="Pfam" id="PF04471">
    <property type="entry name" value="Mrr_cat"/>
    <property type="match status" value="1"/>
</dbReference>
<protein>
    <recommendedName>
        <fullName evidence="3">Restriction endonuclease type IV Mrr domain-containing protein</fullName>
    </recommendedName>
</protein>
<dbReference type="SUPFAM" id="SSF52980">
    <property type="entry name" value="Restriction endonuclease-like"/>
    <property type="match status" value="1"/>
</dbReference>
<sequence length="339" mass="38601">MPWSTGNDEEISVTKTILKMKSFLRRILPFVYSLKGSAILKTCSFTSRQEFGRQFEEIVVQSLRKLSVDVAACGGPKDRGIDFRGVWRLKSSSMRVIGQCKRYKKRLGPKHIRELEGSLTHEVKETLGIIVSESGYTKDAYEVFMGSVYPMALSTLSGYSDDILCWYSSKENHDGVDYSIDAKDIDTTSDVHGKSSNIVMLWDIEGIHNHFNVVKQSHNKDIKEHNNHHFPKEDYNERFRNTMVLLENRKESDFPTRTFKHNFMRIGTSKNQSQKIGFLDATDNVAHLGNSDFTGTGIGTFTMFELNPVGQKLLPNVVVGVKYRSYNSKSPELFISEQN</sequence>